<evidence type="ECO:0000313" key="2">
    <source>
        <dbReference type="EMBL" id="CAI9094385.1"/>
    </source>
</evidence>
<keyword evidence="3" id="KW-1185">Reference proteome</keyword>
<name>A0AAV1CG39_OLDCO</name>
<accession>A0AAV1CG39</accession>
<organism evidence="2 3">
    <name type="scientific">Oldenlandia corymbosa var. corymbosa</name>
    <dbReference type="NCBI Taxonomy" id="529605"/>
    <lineage>
        <taxon>Eukaryota</taxon>
        <taxon>Viridiplantae</taxon>
        <taxon>Streptophyta</taxon>
        <taxon>Embryophyta</taxon>
        <taxon>Tracheophyta</taxon>
        <taxon>Spermatophyta</taxon>
        <taxon>Magnoliopsida</taxon>
        <taxon>eudicotyledons</taxon>
        <taxon>Gunneridae</taxon>
        <taxon>Pentapetalae</taxon>
        <taxon>asterids</taxon>
        <taxon>lamiids</taxon>
        <taxon>Gentianales</taxon>
        <taxon>Rubiaceae</taxon>
        <taxon>Rubioideae</taxon>
        <taxon>Spermacoceae</taxon>
        <taxon>Hedyotis-Oldenlandia complex</taxon>
        <taxon>Oldenlandia</taxon>
    </lineage>
</organism>
<feature type="compositionally biased region" description="Basic and acidic residues" evidence="1">
    <location>
        <begin position="104"/>
        <end position="114"/>
    </location>
</feature>
<dbReference type="EMBL" id="OX459119">
    <property type="protein sequence ID" value="CAI9094385.1"/>
    <property type="molecule type" value="Genomic_DNA"/>
</dbReference>
<dbReference type="Proteomes" id="UP001161247">
    <property type="component" value="Chromosome 2"/>
</dbReference>
<sequence>MELAPEVEDALKDKKDINPILAKYADRLSGGTTTDVRLWFMTRKHFRDADLSVHDFFKEMEKVLPNIFSPVDLLNTSVGPSFIYNMPANVGSPAEIPPSPDDVAVERGRRDSLDGHPPSMDANGMTTSGTNTTESSPGGFEDFEGYPTPEVDVGVSTGSTPTDVLSTSGKVLVDPSFQKKREQLSTLEADLCNTIHAIHETELEAAKKIIFDLGTEVANLRQLRTVM</sequence>
<gene>
    <name evidence="2" type="ORF">OLC1_LOCUS5562</name>
</gene>
<reference evidence="2" key="1">
    <citation type="submission" date="2023-03" db="EMBL/GenBank/DDBJ databases">
        <authorList>
            <person name="Julca I."/>
        </authorList>
    </citation>
    <scope>NUCLEOTIDE SEQUENCE</scope>
</reference>
<evidence type="ECO:0000256" key="1">
    <source>
        <dbReference type="SAM" id="MobiDB-lite"/>
    </source>
</evidence>
<feature type="region of interest" description="Disordered" evidence="1">
    <location>
        <begin position="91"/>
        <end position="145"/>
    </location>
</feature>
<dbReference type="AlphaFoldDB" id="A0AAV1CG39"/>
<evidence type="ECO:0000313" key="3">
    <source>
        <dbReference type="Proteomes" id="UP001161247"/>
    </source>
</evidence>
<proteinExistence type="predicted"/>
<protein>
    <submittedName>
        <fullName evidence="2">OLC1v1030110C1</fullName>
    </submittedName>
</protein>
<feature type="compositionally biased region" description="Polar residues" evidence="1">
    <location>
        <begin position="124"/>
        <end position="136"/>
    </location>
</feature>